<sequence length="261" mass="28532">MIDIIKRFCIAVALGLCIGILFLGTQTAKAEEKNNVLQVDEQSLIWPTVGEVSDTFGTREGKHFGIDIAAVEGTPVVSAADGMVSKSYYSDTYGEVVFIEHENGYETVYAHLHDRFVSEGQAIEGGSQLGTVGNTGRSQGNHLHFEVHDGSWNIDKSEAIDPLFVLSEKDSDRYAALSLDSAYENDTEDSEAVYVMSNLHAMGKAGDQERNVVGQPVKMVESGDTLWSISQLYDTSIEELMEWNGLSDEAIIVGDLLIVDQ</sequence>
<dbReference type="InterPro" id="IPR036779">
    <property type="entry name" value="LysM_dom_sf"/>
</dbReference>
<dbReference type="InterPro" id="IPR011055">
    <property type="entry name" value="Dup_hybrid_motif"/>
</dbReference>
<dbReference type="InterPro" id="IPR016047">
    <property type="entry name" value="M23ase_b-sheet_dom"/>
</dbReference>
<dbReference type="PROSITE" id="PS51782">
    <property type="entry name" value="LYSM"/>
    <property type="match status" value="1"/>
</dbReference>
<comment type="caution">
    <text evidence="2">The sequence shown here is derived from an EMBL/GenBank/DDBJ whole genome shotgun (WGS) entry which is preliminary data.</text>
</comment>
<proteinExistence type="predicted"/>
<dbReference type="PANTHER" id="PTHR21666">
    <property type="entry name" value="PEPTIDASE-RELATED"/>
    <property type="match status" value="1"/>
</dbReference>
<dbReference type="EMBL" id="JAWJAY010000001">
    <property type="protein sequence ID" value="MDV2884276.1"/>
    <property type="molecule type" value="Genomic_DNA"/>
</dbReference>
<dbReference type="RefSeq" id="WP_323465891.1">
    <property type="nucleotide sequence ID" value="NZ_CP144224.1"/>
</dbReference>
<evidence type="ECO:0000259" key="1">
    <source>
        <dbReference type="PROSITE" id="PS51782"/>
    </source>
</evidence>
<dbReference type="CDD" id="cd00118">
    <property type="entry name" value="LysM"/>
    <property type="match status" value="1"/>
</dbReference>
<name>A0AAJ2KSW8_ALKPS</name>
<dbReference type="Gene3D" id="3.10.350.10">
    <property type="entry name" value="LysM domain"/>
    <property type="match status" value="1"/>
</dbReference>
<organism evidence="2 3">
    <name type="scientific">Alkalihalophilus pseudofirmus</name>
    <name type="common">Bacillus pseudofirmus</name>
    <dbReference type="NCBI Taxonomy" id="79885"/>
    <lineage>
        <taxon>Bacteria</taxon>
        <taxon>Bacillati</taxon>
        <taxon>Bacillota</taxon>
        <taxon>Bacilli</taxon>
        <taxon>Bacillales</taxon>
        <taxon>Bacillaceae</taxon>
        <taxon>Alkalihalophilus</taxon>
    </lineage>
</organism>
<dbReference type="Proteomes" id="UP001285636">
    <property type="component" value="Unassembled WGS sequence"/>
</dbReference>
<dbReference type="Pfam" id="PF01551">
    <property type="entry name" value="Peptidase_M23"/>
    <property type="match status" value="1"/>
</dbReference>
<dbReference type="GO" id="GO:0004222">
    <property type="term" value="F:metalloendopeptidase activity"/>
    <property type="evidence" value="ECO:0007669"/>
    <property type="project" value="TreeGrafter"/>
</dbReference>
<dbReference type="Gene3D" id="2.70.70.10">
    <property type="entry name" value="Glucose Permease (Domain IIA)"/>
    <property type="match status" value="1"/>
</dbReference>
<protein>
    <submittedName>
        <fullName evidence="2">Peptidoglycan DD-metalloendopeptidase family protein</fullName>
    </submittedName>
</protein>
<dbReference type="SUPFAM" id="SSF54106">
    <property type="entry name" value="LysM domain"/>
    <property type="match status" value="1"/>
</dbReference>
<dbReference type="SUPFAM" id="SSF51261">
    <property type="entry name" value="Duplicated hybrid motif"/>
    <property type="match status" value="1"/>
</dbReference>
<reference evidence="2" key="1">
    <citation type="submission" date="2023-10" db="EMBL/GenBank/DDBJ databases">
        <title>Screening of Alkalihalophilus pseudofirmusBZ-TG-HK211 and Its Alleviation of Salt Stress on Rapeseed Growth.</title>
        <authorList>
            <person name="Zhao B."/>
            <person name="Guo T."/>
        </authorList>
    </citation>
    <scope>NUCLEOTIDE SEQUENCE</scope>
    <source>
        <strain evidence="2">BZ-TG-HK211</strain>
    </source>
</reference>
<dbReference type="AlphaFoldDB" id="A0AAJ2KSW8"/>
<evidence type="ECO:0000313" key="2">
    <source>
        <dbReference type="EMBL" id="MDV2884276.1"/>
    </source>
</evidence>
<dbReference type="Pfam" id="PF01476">
    <property type="entry name" value="LysM"/>
    <property type="match status" value="1"/>
</dbReference>
<dbReference type="InterPro" id="IPR050570">
    <property type="entry name" value="Cell_wall_metabolism_enzyme"/>
</dbReference>
<gene>
    <name evidence="2" type="ORF">RYX45_03735</name>
</gene>
<dbReference type="InterPro" id="IPR018392">
    <property type="entry name" value="LysM"/>
</dbReference>
<feature type="domain" description="LysM" evidence="1">
    <location>
        <begin position="216"/>
        <end position="259"/>
    </location>
</feature>
<accession>A0AAJ2KSW8</accession>
<dbReference type="PANTHER" id="PTHR21666:SF290">
    <property type="entry name" value="PEPTIDASE M23 DOMAIN PROTEIN"/>
    <property type="match status" value="1"/>
</dbReference>
<dbReference type="SMART" id="SM00257">
    <property type="entry name" value="LysM"/>
    <property type="match status" value="1"/>
</dbReference>
<dbReference type="CDD" id="cd12797">
    <property type="entry name" value="M23_peptidase"/>
    <property type="match status" value="1"/>
</dbReference>
<evidence type="ECO:0000313" key="3">
    <source>
        <dbReference type="Proteomes" id="UP001285636"/>
    </source>
</evidence>